<feature type="transmembrane region" description="Helical" evidence="1">
    <location>
        <begin position="73"/>
        <end position="95"/>
    </location>
</feature>
<reference evidence="2 3" key="1">
    <citation type="submission" date="2020-10" db="EMBL/GenBank/DDBJ databases">
        <title>Ca. Dormibacterota MAGs.</title>
        <authorList>
            <person name="Montgomery K."/>
        </authorList>
    </citation>
    <scope>NUCLEOTIDE SEQUENCE [LARGE SCALE GENOMIC DNA]</scope>
    <source>
        <strain evidence="2">Mitchell_Peninsula_5</strain>
    </source>
</reference>
<accession>A0A934KE94</accession>
<dbReference type="AlphaFoldDB" id="A0A934KE94"/>
<comment type="caution">
    <text evidence="2">The sequence shown here is derived from an EMBL/GenBank/DDBJ whole genome shotgun (WGS) entry which is preliminary data.</text>
</comment>
<organism evidence="2 3">
    <name type="scientific">Candidatus Amunia macphersoniae</name>
    <dbReference type="NCBI Taxonomy" id="3127014"/>
    <lineage>
        <taxon>Bacteria</taxon>
        <taxon>Bacillati</taxon>
        <taxon>Candidatus Dormiibacterota</taxon>
        <taxon>Candidatus Dormibacteria</taxon>
        <taxon>Candidatus Aeolococcales</taxon>
        <taxon>Candidatus Aeolococcaceae</taxon>
        <taxon>Candidatus Amunia</taxon>
    </lineage>
</organism>
<keyword evidence="1" id="KW-1133">Transmembrane helix</keyword>
<protein>
    <submittedName>
        <fullName evidence="2">Uncharacterized protein</fullName>
    </submittedName>
</protein>
<sequence length="99" mass="10719">MDCAAAARAVAAIEEALQRGVVIRPDRPRSRWLAATSMLAICYTEAITFSGTMRVRGSPHVSPVRDGAVWETSMLTIILIVLVVLLLFGGGGFYARGRR</sequence>
<name>A0A934KE94_9BACT</name>
<keyword evidence="1" id="KW-0472">Membrane</keyword>
<proteinExistence type="predicted"/>
<dbReference type="EMBL" id="JAEKNN010000051">
    <property type="protein sequence ID" value="MBJ7609718.1"/>
    <property type="molecule type" value="Genomic_DNA"/>
</dbReference>
<gene>
    <name evidence="2" type="ORF">JF887_09880</name>
</gene>
<feature type="transmembrane region" description="Helical" evidence="1">
    <location>
        <begin position="32"/>
        <end position="53"/>
    </location>
</feature>
<evidence type="ECO:0000313" key="3">
    <source>
        <dbReference type="Proteomes" id="UP000614410"/>
    </source>
</evidence>
<evidence type="ECO:0000313" key="2">
    <source>
        <dbReference type="EMBL" id="MBJ7609718.1"/>
    </source>
</evidence>
<keyword evidence="1" id="KW-0812">Transmembrane</keyword>
<evidence type="ECO:0000256" key="1">
    <source>
        <dbReference type="SAM" id="Phobius"/>
    </source>
</evidence>
<dbReference type="Proteomes" id="UP000614410">
    <property type="component" value="Unassembled WGS sequence"/>
</dbReference>